<dbReference type="Proteomes" id="UP000252187">
    <property type="component" value="Unassembled WGS sequence"/>
</dbReference>
<sequence>MSVAGPGPGDRTPSVDGTHRRPDGATDAEIEAAGTVGEAMEYIERARGHLYDLHQLIGRADILFQEAADQLDDAGRSELAARIREEMVGVNVLHGRWTFQIVEEFDDGFWSTARALDSAVRDELTGGRRHVHEAEMKEANRTGGRRGHEATPQDRN</sequence>
<protein>
    <submittedName>
        <fullName evidence="2">Uncharacterized protein</fullName>
    </submittedName>
</protein>
<accession>A0A365P9W5</accession>
<dbReference type="EMBL" id="QNTT01000027">
    <property type="protein sequence ID" value="RBA35159.1"/>
    <property type="molecule type" value="Genomic_DNA"/>
</dbReference>
<reference evidence="2 3" key="1">
    <citation type="submission" date="2018-06" db="EMBL/GenBank/DDBJ databases">
        <title>Whole genome sequencing of four bacterial strains from South Shetland trench revealing bio-synthetic gene clusters.</title>
        <authorList>
            <person name="Abdel-Mageed W.M."/>
            <person name="Lehri B."/>
            <person name="Jarmusch S.A."/>
            <person name="Miranda K."/>
            <person name="Goodfellow M."/>
            <person name="Jaspars M."/>
            <person name="Karlyshev A.V."/>
        </authorList>
    </citation>
    <scope>NUCLEOTIDE SEQUENCE [LARGE SCALE GENOMIC DNA]</scope>
    <source>
        <strain evidence="2 3">SST1</strain>
    </source>
</reference>
<evidence type="ECO:0000313" key="3">
    <source>
        <dbReference type="Proteomes" id="UP000252187"/>
    </source>
</evidence>
<organism evidence="2 3">
    <name type="scientific">Dietzia maris</name>
    <dbReference type="NCBI Taxonomy" id="37915"/>
    <lineage>
        <taxon>Bacteria</taxon>
        <taxon>Bacillati</taxon>
        <taxon>Actinomycetota</taxon>
        <taxon>Actinomycetes</taxon>
        <taxon>Mycobacteriales</taxon>
        <taxon>Dietziaceae</taxon>
        <taxon>Dietzia</taxon>
    </lineage>
</organism>
<evidence type="ECO:0000313" key="2">
    <source>
        <dbReference type="EMBL" id="RBA35159.1"/>
    </source>
</evidence>
<gene>
    <name evidence="2" type="ORF">DQ226_10840</name>
</gene>
<comment type="caution">
    <text evidence="2">The sequence shown here is derived from an EMBL/GenBank/DDBJ whole genome shotgun (WGS) entry which is preliminary data.</text>
</comment>
<feature type="region of interest" description="Disordered" evidence="1">
    <location>
        <begin position="131"/>
        <end position="156"/>
    </location>
</feature>
<name>A0A365P9W5_9ACTN</name>
<proteinExistence type="predicted"/>
<dbReference type="AlphaFoldDB" id="A0A365P9W5"/>
<evidence type="ECO:0000256" key="1">
    <source>
        <dbReference type="SAM" id="MobiDB-lite"/>
    </source>
</evidence>
<feature type="region of interest" description="Disordered" evidence="1">
    <location>
        <begin position="1"/>
        <end position="25"/>
    </location>
</feature>